<dbReference type="AlphaFoldDB" id="A0A1X6ZWM6"/>
<sequence length="134" mass="14094">MTYNRSDIMKSAWIIVRRLQGNGETLAALLSRALKSAWATAKMNAAAAHASKQSAKAKDAIEARSIDSLQSEATTLENQTRLGFAGRERLSQFRAAIRAAHVADVAGGHGRLAVLAVLAGPNPENAKNTSGLAA</sequence>
<reference evidence="1 2" key="1">
    <citation type="submission" date="2017-03" db="EMBL/GenBank/DDBJ databases">
        <authorList>
            <person name="Afonso C.L."/>
            <person name="Miller P.J."/>
            <person name="Scott M.A."/>
            <person name="Spackman E."/>
            <person name="Goraichik I."/>
            <person name="Dimitrov K.M."/>
            <person name="Suarez D.L."/>
            <person name="Swayne D.E."/>
        </authorList>
    </citation>
    <scope>NUCLEOTIDE SEQUENCE [LARGE SCALE GENOMIC DNA]</scope>
    <source>
        <strain evidence="1 2">CECT 7450</strain>
    </source>
</reference>
<evidence type="ECO:0000313" key="1">
    <source>
        <dbReference type="EMBL" id="SLN63932.1"/>
    </source>
</evidence>
<dbReference type="Proteomes" id="UP000193061">
    <property type="component" value="Unassembled WGS sequence"/>
</dbReference>
<dbReference type="RefSeq" id="WP_085807042.1">
    <property type="nucleotide sequence ID" value="NZ_FWFX01000012.1"/>
</dbReference>
<accession>A0A1X6ZWM6</accession>
<organism evidence="1 2">
    <name type="scientific">Roseovarius albus</name>
    <dbReference type="NCBI Taxonomy" id="1247867"/>
    <lineage>
        <taxon>Bacteria</taxon>
        <taxon>Pseudomonadati</taxon>
        <taxon>Pseudomonadota</taxon>
        <taxon>Alphaproteobacteria</taxon>
        <taxon>Rhodobacterales</taxon>
        <taxon>Roseobacteraceae</taxon>
        <taxon>Roseovarius</taxon>
    </lineage>
</organism>
<protein>
    <submittedName>
        <fullName evidence="1">Uncharacterized protein</fullName>
    </submittedName>
</protein>
<evidence type="ECO:0000313" key="2">
    <source>
        <dbReference type="Proteomes" id="UP000193061"/>
    </source>
</evidence>
<name>A0A1X6ZWM6_9RHOB</name>
<keyword evidence="2" id="KW-1185">Reference proteome</keyword>
<proteinExistence type="predicted"/>
<gene>
    <name evidence="1" type="ORF">ROA7450_03361</name>
</gene>
<dbReference type="EMBL" id="FWFX01000012">
    <property type="protein sequence ID" value="SLN63932.1"/>
    <property type="molecule type" value="Genomic_DNA"/>
</dbReference>